<proteinExistence type="predicted"/>
<organism evidence="3 4">
    <name type="scientific">Roseibium algicola</name>
    <dbReference type="NCBI Taxonomy" id="2857014"/>
    <lineage>
        <taxon>Bacteria</taxon>
        <taxon>Pseudomonadati</taxon>
        <taxon>Pseudomonadota</taxon>
        <taxon>Alphaproteobacteria</taxon>
        <taxon>Hyphomicrobiales</taxon>
        <taxon>Stappiaceae</taxon>
        <taxon>Roseibium</taxon>
    </lineage>
</organism>
<evidence type="ECO:0000259" key="2">
    <source>
        <dbReference type="PROSITE" id="PS51898"/>
    </source>
</evidence>
<gene>
    <name evidence="3" type="ORF">B0E33_15020</name>
</gene>
<dbReference type="SUPFAM" id="SSF56349">
    <property type="entry name" value="DNA breaking-rejoining enzymes"/>
    <property type="match status" value="1"/>
</dbReference>
<name>A0ABN4WWA1_9HYPH</name>
<feature type="domain" description="Tyr recombinase" evidence="2">
    <location>
        <begin position="168"/>
        <end position="371"/>
    </location>
</feature>
<dbReference type="Pfam" id="PF00589">
    <property type="entry name" value="Phage_integrase"/>
    <property type="match status" value="1"/>
</dbReference>
<dbReference type="EMBL" id="CP019630">
    <property type="protein sequence ID" value="AQQ04715.1"/>
    <property type="molecule type" value="Genomic_DNA"/>
</dbReference>
<keyword evidence="1" id="KW-0233">DNA recombination</keyword>
<dbReference type="InterPro" id="IPR013762">
    <property type="entry name" value="Integrase-like_cat_sf"/>
</dbReference>
<protein>
    <recommendedName>
        <fullName evidence="2">Tyr recombinase domain-containing protein</fullName>
    </recommendedName>
</protein>
<dbReference type="Proteomes" id="UP000188174">
    <property type="component" value="Chromosome"/>
</dbReference>
<evidence type="ECO:0000313" key="3">
    <source>
        <dbReference type="EMBL" id="AQQ04715.1"/>
    </source>
</evidence>
<dbReference type="InterPro" id="IPR011010">
    <property type="entry name" value="DNA_brk_join_enz"/>
</dbReference>
<accession>A0ABN4WWA1</accession>
<evidence type="ECO:0000256" key="1">
    <source>
        <dbReference type="ARBA" id="ARBA00023172"/>
    </source>
</evidence>
<keyword evidence="4" id="KW-1185">Reference proteome</keyword>
<dbReference type="RefSeq" id="WP_077291628.1">
    <property type="nucleotide sequence ID" value="NZ_CP019630.1"/>
</dbReference>
<dbReference type="InterPro" id="IPR002104">
    <property type="entry name" value="Integrase_catalytic"/>
</dbReference>
<dbReference type="PROSITE" id="PS51898">
    <property type="entry name" value="TYR_RECOMBINASE"/>
    <property type="match status" value="1"/>
</dbReference>
<sequence length="379" mass="43836">MSRRAKGPRLQFRKSRYDKKGKLLERGKYIIRDGDRYVSTGCFEGEIEKAEGKLAEYIIAKQRRQHVVNAGIKNTEISRVLAYYYSVKRPKHLKRHELDYTIETLNDYWGDKIIAYITPATCREYADLREGKSARNLLCILRAAVNLHEHDGLHEGSVKFFLPDPHQPRERYLTRNEAARLLWYCWRHRAKQARHKNRPGCEKVETNSYPLRHLVRVILIGLYTGSRTGAIFAASPYRAPGHAYVDLEHGIFYRLPYGKKKTKKRQPPNPIPRRLFAHMKRWHSKGLMNTHFVEFAGRPIRTSVKRAFGNATAATGLDDLIPHTLRHTCVTWLLQNGVSTWDTGGFVGMSAQMVEKVYGHHCPDHLKNAIDAFNHRSAK</sequence>
<reference evidence="3 4" key="1">
    <citation type="submission" date="2017-02" db="EMBL/GenBank/DDBJ databases">
        <authorList>
            <person name="Jeong S."/>
        </authorList>
    </citation>
    <scope>NUCLEOTIDE SEQUENCE [LARGE SCALE GENOMIC DNA]</scope>
    <source>
        <strain evidence="3 4">RMAR6-6</strain>
    </source>
</reference>
<dbReference type="Gene3D" id="1.10.443.10">
    <property type="entry name" value="Intergrase catalytic core"/>
    <property type="match status" value="1"/>
</dbReference>
<evidence type="ECO:0000313" key="4">
    <source>
        <dbReference type="Proteomes" id="UP000188174"/>
    </source>
</evidence>